<keyword evidence="3 5" id="KW-0238">DNA-binding</keyword>
<evidence type="ECO:0000259" key="6">
    <source>
        <dbReference type="PROSITE" id="PS50977"/>
    </source>
</evidence>
<dbReference type="RefSeq" id="WP_091838184.1">
    <property type="nucleotide sequence ID" value="NZ_FPAA01000010.1"/>
</dbReference>
<dbReference type="InterPro" id="IPR009057">
    <property type="entry name" value="Homeodomain-like_sf"/>
</dbReference>
<evidence type="ECO:0000256" key="3">
    <source>
        <dbReference type="ARBA" id="ARBA00023125"/>
    </source>
</evidence>
<evidence type="ECO:0000313" key="7">
    <source>
        <dbReference type="EMBL" id="SFS90206.1"/>
    </source>
</evidence>
<keyword evidence="2" id="KW-0805">Transcription regulation</keyword>
<feature type="DNA-binding region" description="H-T-H motif" evidence="5">
    <location>
        <begin position="31"/>
        <end position="50"/>
    </location>
</feature>
<evidence type="ECO:0000256" key="2">
    <source>
        <dbReference type="ARBA" id="ARBA00023015"/>
    </source>
</evidence>
<evidence type="ECO:0000256" key="4">
    <source>
        <dbReference type="ARBA" id="ARBA00023163"/>
    </source>
</evidence>
<accession>A0A1I6TLZ2</accession>
<dbReference type="Gene3D" id="1.10.357.10">
    <property type="entry name" value="Tetracycline Repressor, domain 2"/>
    <property type="match status" value="1"/>
</dbReference>
<protein>
    <submittedName>
        <fullName evidence="7">DNA-binding transcriptional regulator, AcrR family</fullName>
    </submittedName>
</protein>
<dbReference type="InterPro" id="IPR050624">
    <property type="entry name" value="HTH-type_Tx_Regulator"/>
</dbReference>
<dbReference type="PANTHER" id="PTHR43479">
    <property type="entry name" value="ACREF/ENVCD OPERON REPRESSOR-RELATED"/>
    <property type="match status" value="1"/>
</dbReference>
<keyword evidence="4" id="KW-0804">Transcription</keyword>
<dbReference type="Pfam" id="PF13977">
    <property type="entry name" value="TetR_C_6"/>
    <property type="match status" value="1"/>
</dbReference>
<organism evidence="7 8">
    <name type="scientific">Marininema halotolerans</name>
    <dbReference type="NCBI Taxonomy" id="1155944"/>
    <lineage>
        <taxon>Bacteria</taxon>
        <taxon>Bacillati</taxon>
        <taxon>Bacillota</taxon>
        <taxon>Bacilli</taxon>
        <taxon>Bacillales</taxon>
        <taxon>Thermoactinomycetaceae</taxon>
        <taxon>Marininema</taxon>
    </lineage>
</organism>
<dbReference type="GO" id="GO:0003677">
    <property type="term" value="F:DNA binding"/>
    <property type="evidence" value="ECO:0007669"/>
    <property type="project" value="UniProtKB-UniRule"/>
</dbReference>
<proteinExistence type="predicted"/>
<dbReference type="InterPro" id="IPR036271">
    <property type="entry name" value="Tet_transcr_reg_TetR-rel_C_sf"/>
</dbReference>
<feature type="domain" description="HTH tetR-type" evidence="6">
    <location>
        <begin position="8"/>
        <end position="68"/>
    </location>
</feature>
<evidence type="ECO:0000256" key="1">
    <source>
        <dbReference type="ARBA" id="ARBA00022491"/>
    </source>
</evidence>
<dbReference type="SUPFAM" id="SSF46689">
    <property type="entry name" value="Homeodomain-like"/>
    <property type="match status" value="1"/>
</dbReference>
<dbReference type="InterPro" id="IPR001647">
    <property type="entry name" value="HTH_TetR"/>
</dbReference>
<name>A0A1I6TLZ2_9BACL</name>
<evidence type="ECO:0000256" key="5">
    <source>
        <dbReference type="PROSITE-ProRule" id="PRU00335"/>
    </source>
</evidence>
<sequence length="204" mass="23849">MPKQVDQRQRKNQIATATWSLILDKGIDQVSIQKIANKANISVGLVQHHFSSKDQLIYYSMNLVLDRMEERAKTRTNAFTGTKEEALRRLMKFIIPTNHEELIEAKVWLAFLGKSFSSPEMIQLRRKMDHYTRYLMGMILDLMKDLGYVTPSYNRNFELEILYGFIDGLVIHILQSPESYSEEMVDQLIDYYLEGKRGRDQPHG</sequence>
<dbReference type="SUPFAM" id="SSF48498">
    <property type="entry name" value="Tetracyclin repressor-like, C-terminal domain"/>
    <property type="match status" value="1"/>
</dbReference>
<dbReference type="Pfam" id="PF00440">
    <property type="entry name" value="TetR_N"/>
    <property type="match status" value="1"/>
</dbReference>
<gene>
    <name evidence="7" type="ORF">SAMN05444972_110123</name>
</gene>
<dbReference type="EMBL" id="FPAA01000010">
    <property type="protein sequence ID" value="SFS90206.1"/>
    <property type="molecule type" value="Genomic_DNA"/>
</dbReference>
<dbReference type="Proteomes" id="UP000198660">
    <property type="component" value="Unassembled WGS sequence"/>
</dbReference>
<reference evidence="8" key="1">
    <citation type="submission" date="2016-10" db="EMBL/GenBank/DDBJ databases">
        <authorList>
            <person name="Varghese N."/>
            <person name="Submissions S."/>
        </authorList>
    </citation>
    <scope>NUCLEOTIDE SEQUENCE [LARGE SCALE GENOMIC DNA]</scope>
    <source>
        <strain evidence="8">DSM 45789</strain>
    </source>
</reference>
<dbReference type="AlphaFoldDB" id="A0A1I6TLZ2"/>
<dbReference type="PROSITE" id="PS50977">
    <property type="entry name" value="HTH_TETR_2"/>
    <property type="match status" value="1"/>
</dbReference>
<dbReference type="OrthoDB" id="9816296at2"/>
<keyword evidence="1" id="KW-0678">Repressor</keyword>
<dbReference type="InterPro" id="IPR039538">
    <property type="entry name" value="BetI_C"/>
</dbReference>
<dbReference type="PANTHER" id="PTHR43479:SF11">
    <property type="entry name" value="ACREF_ENVCD OPERON REPRESSOR-RELATED"/>
    <property type="match status" value="1"/>
</dbReference>
<keyword evidence="8" id="KW-1185">Reference proteome</keyword>
<evidence type="ECO:0000313" key="8">
    <source>
        <dbReference type="Proteomes" id="UP000198660"/>
    </source>
</evidence>